<dbReference type="Proteomes" id="UP000823775">
    <property type="component" value="Unassembled WGS sequence"/>
</dbReference>
<evidence type="ECO:0000313" key="2">
    <source>
        <dbReference type="Proteomes" id="UP000823775"/>
    </source>
</evidence>
<dbReference type="EMBL" id="JACEIK010002590">
    <property type="protein sequence ID" value="MCD9637966.1"/>
    <property type="molecule type" value="Genomic_DNA"/>
</dbReference>
<accession>A0ABS8UVA2</accession>
<name>A0ABS8UVA2_DATST</name>
<evidence type="ECO:0000313" key="1">
    <source>
        <dbReference type="EMBL" id="MCD9637966.1"/>
    </source>
</evidence>
<keyword evidence="2" id="KW-1185">Reference proteome</keyword>
<protein>
    <submittedName>
        <fullName evidence="1">Uncharacterized protein</fullName>
    </submittedName>
</protein>
<reference evidence="1 2" key="1">
    <citation type="journal article" date="2021" name="BMC Genomics">
        <title>Datura genome reveals duplications of psychoactive alkaloid biosynthetic genes and high mutation rate following tissue culture.</title>
        <authorList>
            <person name="Rajewski A."/>
            <person name="Carter-House D."/>
            <person name="Stajich J."/>
            <person name="Litt A."/>
        </authorList>
    </citation>
    <scope>NUCLEOTIDE SEQUENCE [LARGE SCALE GENOMIC DNA]</scope>
    <source>
        <strain evidence="1">AR-01</strain>
    </source>
</reference>
<comment type="caution">
    <text evidence="1">The sequence shown here is derived from an EMBL/GenBank/DDBJ whole genome shotgun (WGS) entry which is preliminary data.</text>
</comment>
<organism evidence="1 2">
    <name type="scientific">Datura stramonium</name>
    <name type="common">Jimsonweed</name>
    <name type="synonym">Common thornapple</name>
    <dbReference type="NCBI Taxonomy" id="4076"/>
    <lineage>
        <taxon>Eukaryota</taxon>
        <taxon>Viridiplantae</taxon>
        <taxon>Streptophyta</taxon>
        <taxon>Embryophyta</taxon>
        <taxon>Tracheophyta</taxon>
        <taxon>Spermatophyta</taxon>
        <taxon>Magnoliopsida</taxon>
        <taxon>eudicotyledons</taxon>
        <taxon>Gunneridae</taxon>
        <taxon>Pentapetalae</taxon>
        <taxon>asterids</taxon>
        <taxon>lamiids</taxon>
        <taxon>Solanales</taxon>
        <taxon>Solanaceae</taxon>
        <taxon>Solanoideae</taxon>
        <taxon>Datureae</taxon>
        <taxon>Datura</taxon>
    </lineage>
</organism>
<proteinExistence type="predicted"/>
<sequence>MGSANATHISNECSTLVSEVGTTYEAMAPRPPDAAGPSAFGTPRFLLLNNFEHDHLLIGTSTVLFNNLTVVQWALLYNNNVSSSSHMLGLSLAALRSESLLYQFTPAQSQQSNTALAFSQGNISVLVLFAFTWKAKLGDIPFLTHWTKYGHMTFRRFGVKSTIPSLFSASARAI</sequence>
<gene>
    <name evidence="1" type="ORF">HAX54_021570</name>
</gene>